<accession>A0AA39JMJ7</accession>
<dbReference type="AlphaFoldDB" id="A0AA39JMJ7"/>
<feature type="region of interest" description="Disordered" evidence="1">
    <location>
        <begin position="103"/>
        <end position="378"/>
    </location>
</feature>
<feature type="compositionally biased region" description="Basic and acidic residues" evidence="1">
    <location>
        <begin position="238"/>
        <end position="248"/>
    </location>
</feature>
<dbReference type="EMBL" id="JAUEPS010000051">
    <property type="protein sequence ID" value="KAK0445017.1"/>
    <property type="molecule type" value="Genomic_DNA"/>
</dbReference>
<feature type="region of interest" description="Disordered" evidence="1">
    <location>
        <begin position="41"/>
        <end position="91"/>
    </location>
</feature>
<feature type="compositionally biased region" description="Low complexity" evidence="1">
    <location>
        <begin position="366"/>
        <end position="378"/>
    </location>
</feature>
<feature type="compositionally biased region" description="Low complexity" evidence="1">
    <location>
        <begin position="135"/>
        <end position="145"/>
    </location>
</feature>
<sequence>MSIAQRDSTGNALRTSVYDTILQLGLLEKNSMISDWMFEGTAGPSTRNSERKEEEFSTDTESVYSSPSLREDVPTSVSEPVSPSKSPPSKFFKAVRSKFSPIKKASSSQDALHGSHTSIHTTVPPLKRRPKINTLSLQQLPGSLGSHDKSIRHGANAPGHEANVAASSWNPAKEKPATGINGNGAPRRDRDDSSSSTEDLGLEWEVIPEMARAAPTELKPKGDGSPSVEHSLHHVGRKPVELQAKRIDANGGGKGFYRSFSFVGPRRNASSPKKPKSLRRPKSLRPDPKQPHSNPFRSPRFSPTVEVPDGDNSDGDTSCIPLSASSAEDPPTPDALLREYAAGRRPMSFSPQIQRGSHHSDEDPFSAAPSASSTVPVTRPVSFNGSYLAVPGTGATATVQRSVSAIHQRGRQVPFPTNPISPIPLSLSGSGSDRKLGGLRDIYRQDLDAAISESVVLGEANISRRKYGIRQ</sequence>
<evidence type="ECO:0000256" key="1">
    <source>
        <dbReference type="SAM" id="MobiDB-lite"/>
    </source>
</evidence>
<dbReference type="Proteomes" id="UP001175211">
    <property type="component" value="Unassembled WGS sequence"/>
</dbReference>
<name>A0AA39JMJ7_ARMTA</name>
<evidence type="ECO:0000313" key="3">
    <source>
        <dbReference type="Proteomes" id="UP001175211"/>
    </source>
</evidence>
<feature type="compositionally biased region" description="Polar residues" evidence="1">
    <location>
        <begin position="59"/>
        <end position="68"/>
    </location>
</feature>
<feature type="compositionally biased region" description="Basic residues" evidence="1">
    <location>
        <begin position="273"/>
        <end position="283"/>
    </location>
</feature>
<evidence type="ECO:0000313" key="2">
    <source>
        <dbReference type="EMBL" id="KAK0445017.1"/>
    </source>
</evidence>
<keyword evidence="3" id="KW-1185">Reference proteome</keyword>
<comment type="caution">
    <text evidence="2">The sequence shown here is derived from an EMBL/GenBank/DDBJ whole genome shotgun (WGS) entry which is preliminary data.</text>
</comment>
<dbReference type="GeneID" id="85367794"/>
<feature type="region of interest" description="Disordered" evidence="1">
    <location>
        <begin position="408"/>
        <end position="431"/>
    </location>
</feature>
<feature type="compositionally biased region" description="Polar residues" evidence="1">
    <location>
        <begin position="105"/>
        <end position="121"/>
    </location>
</feature>
<organism evidence="2 3">
    <name type="scientific">Armillaria tabescens</name>
    <name type="common">Ringless honey mushroom</name>
    <name type="synonym">Agaricus tabescens</name>
    <dbReference type="NCBI Taxonomy" id="1929756"/>
    <lineage>
        <taxon>Eukaryota</taxon>
        <taxon>Fungi</taxon>
        <taxon>Dikarya</taxon>
        <taxon>Basidiomycota</taxon>
        <taxon>Agaricomycotina</taxon>
        <taxon>Agaricomycetes</taxon>
        <taxon>Agaricomycetidae</taxon>
        <taxon>Agaricales</taxon>
        <taxon>Marasmiineae</taxon>
        <taxon>Physalacriaceae</taxon>
        <taxon>Desarmillaria</taxon>
    </lineage>
</organism>
<proteinExistence type="predicted"/>
<dbReference type="RefSeq" id="XP_060325364.1">
    <property type="nucleotide sequence ID" value="XM_060484246.1"/>
</dbReference>
<gene>
    <name evidence="2" type="ORF">EV420DRAFT_981179</name>
</gene>
<feature type="compositionally biased region" description="Low complexity" evidence="1">
    <location>
        <begin position="74"/>
        <end position="89"/>
    </location>
</feature>
<reference evidence="2" key="1">
    <citation type="submission" date="2023-06" db="EMBL/GenBank/DDBJ databases">
        <authorList>
            <consortium name="Lawrence Berkeley National Laboratory"/>
            <person name="Ahrendt S."/>
            <person name="Sahu N."/>
            <person name="Indic B."/>
            <person name="Wong-Bajracharya J."/>
            <person name="Merenyi Z."/>
            <person name="Ke H.-M."/>
            <person name="Monk M."/>
            <person name="Kocsube S."/>
            <person name="Drula E."/>
            <person name="Lipzen A."/>
            <person name="Balint B."/>
            <person name="Henrissat B."/>
            <person name="Andreopoulos B."/>
            <person name="Martin F.M."/>
            <person name="Harder C.B."/>
            <person name="Rigling D."/>
            <person name="Ford K.L."/>
            <person name="Foster G.D."/>
            <person name="Pangilinan J."/>
            <person name="Papanicolaou A."/>
            <person name="Barry K."/>
            <person name="LaButti K."/>
            <person name="Viragh M."/>
            <person name="Koriabine M."/>
            <person name="Yan M."/>
            <person name="Riley R."/>
            <person name="Champramary S."/>
            <person name="Plett K.L."/>
            <person name="Tsai I.J."/>
            <person name="Slot J."/>
            <person name="Sipos G."/>
            <person name="Plett J."/>
            <person name="Nagy L.G."/>
            <person name="Grigoriev I.V."/>
        </authorList>
    </citation>
    <scope>NUCLEOTIDE SEQUENCE</scope>
    <source>
        <strain evidence="2">CCBAS 213</strain>
    </source>
</reference>
<protein>
    <submittedName>
        <fullName evidence="2">Uncharacterized protein</fullName>
    </submittedName>
</protein>